<evidence type="ECO:0000313" key="1">
    <source>
        <dbReference type="EMBL" id="KAJ8664722.1"/>
    </source>
</evidence>
<dbReference type="EMBL" id="CM056744">
    <property type="protein sequence ID" value="KAJ8664722.1"/>
    <property type="molecule type" value="Genomic_DNA"/>
</dbReference>
<name>A0ACC2N313_9HYME</name>
<comment type="caution">
    <text evidence="1">The sequence shown here is derived from an EMBL/GenBank/DDBJ whole genome shotgun (WGS) entry which is preliminary data.</text>
</comment>
<feature type="non-terminal residue" evidence="1">
    <location>
        <position position="1"/>
    </location>
</feature>
<evidence type="ECO:0000313" key="2">
    <source>
        <dbReference type="Proteomes" id="UP001239111"/>
    </source>
</evidence>
<gene>
    <name evidence="1" type="ORF">QAD02_006384</name>
</gene>
<organism evidence="1 2">
    <name type="scientific">Eretmocerus hayati</name>
    <dbReference type="NCBI Taxonomy" id="131215"/>
    <lineage>
        <taxon>Eukaryota</taxon>
        <taxon>Metazoa</taxon>
        <taxon>Ecdysozoa</taxon>
        <taxon>Arthropoda</taxon>
        <taxon>Hexapoda</taxon>
        <taxon>Insecta</taxon>
        <taxon>Pterygota</taxon>
        <taxon>Neoptera</taxon>
        <taxon>Endopterygota</taxon>
        <taxon>Hymenoptera</taxon>
        <taxon>Apocrita</taxon>
        <taxon>Proctotrupomorpha</taxon>
        <taxon>Chalcidoidea</taxon>
        <taxon>Aphelinidae</taxon>
        <taxon>Aphelininae</taxon>
        <taxon>Eretmocerus</taxon>
    </lineage>
</organism>
<dbReference type="Proteomes" id="UP001239111">
    <property type="component" value="Chromosome 4"/>
</dbReference>
<proteinExistence type="predicted"/>
<reference evidence="1" key="1">
    <citation type="submission" date="2023-04" db="EMBL/GenBank/DDBJ databases">
        <title>A chromosome-level genome assembly of the parasitoid wasp Eretmocerus hayati.</title>
        <authorList>
            <person name="Zhong Y."/>
            <person name="Liu S."/>
            <person name="Liu Y."/>
        </authorList>
    </citation>
    <scope>NUCLEOTIDE SEQUENCE</scope>
    <source>
        <strain evidence="1">ZJU_SS_LIU_2023</strain>
    </source>
</reference>
<accession>A0ACC2N313</accession>
<feature type="non-terminal residue" evidence="1">
    <location>
        <position position="172"/>
    </location>
</feature>
<sequence>VPGPTLGAEEKRLVLDQFHQGNAEPFVRFMFERFPEVCLIPTEFWTLLLGPREENFKKVIKEKFFQGNLDPLLGFIFNSQSKICIFNGNDIYSLKSGKIEDCIKDASGKGEITLTAEEDQKLLNINSTCTEKAKTSCDRNVCILKEDLKLLSDLYKKSPSINQLIVDRCITM</sequence>
<keyword evidence="2" id="KW-1185">Reference proteome</keyword>
<protein>
    <submittedName>
        <fullName evidence="1">Uncharacterized protein</fullName>
    </submittedName>
</protein>